<name>A0A3D8TPS8_9LIST</name>
<dbReference type="AlphaFoldDB" id="A0A3D8TPS8"/>
<keyword evidence="3" id="KW-1185">Reference proteome</keyword>
<proteinExistence type="predicted"/>
<comment type="caution">
    <text evidence="2">The sequence shown here is derived from an EMBL/GenBank/DDBJ whole genome shotgun (WGS) entry which is preliminary data.</text>
</comment>
<evidence type="ECO:0000313" key="3">
    <source>
        <dbReference type="Proteomes" id="UP000257055"/>
    </source>
</evidence>
<keyword evidence="1" id="KW-1133">Transmembrane helix</keyword>
<evidence type="ECO:0000256" key="1">
    <source>
        <dbReference type="SAM" id="Phobius"/>
    </source>
</evidence>
<gene>
    <name evidence="2" type="ORF">UR08_06370</name>
</gene>
<accession>A0A3D8TPS8</accession>
<dbReference type="EMBL" id="LARY01000002">
    <property type="protein sequence ID" value="RDX00612.1"/>
    <property type="molecule type" value="Genomic_DNA"/>
</dbReference>
<reference evidence="3" key="1">
    <citation type="submission" date="2015-04" db="EMBL/GenBank/DDBJ databases">
        <authorList>
            <person name="Schardt J."/>
            <person name="Mueller-Herbst S."/>
            <person name="Scherer S."/>
            <person name="Huptas C."/>
        </authorList>
    </citation>
    <scope>NUCLEOTIDE SEQUENCE [LARGE SCALE GENOMIC DNA]</scope>
    <source>
        <strain evidence="3">Kiel-L1</strain>
    </source>
</reference>
<dbReference type="Proteomes" id="UP000257055">
    <property type="component" value="Unassembled WGS sequence"/>
</dbReference>
<feature type="transmembrane region" description="Helical" evidence="1">
    <location>
        <begin position="7"/>
        <end position="33"/>
    </location>
</feature>
<dbReference type="InterPro" id="IPR021008">
    <property type="entry name" value="DltX"/>
</dbReference>
<organism evidence="2 3">
    <name type="scientific">Listeria kieliensis</name>
    <dbReference type="NCBI Taxonomy" id="1621700"/>
    <lineage>
        <taxon>Bacteria</taxon>
        <taxon>Bacillati</taxon>
        <taxon>Bacillota</taxon>
        <taxon>Bacilli</taxon>
        <taxon>Bacillales</taxon>
        <taxon>Listeriaceae</taxon>
        <taxon>Listeria</taxon>
    </lineage>
</organism>
<dbReference type="Pfam" id="PF12459">
    <property type="entry name" value="DltX"/>
    <property type="match status" value="1"/>
</dbReference>
<keyword evidence="1" id="KW-0472">Membrane</keyword>
<protein>
    <submittedName>
        <fullName evidence="2">Cytochrome C553</fullName>
    </submittedName>
</protein>
<sequence length="48" mass="5841">MNRIKHFFYLPATIFVLKTIFYLAILLGLLWFYGFKNPNSTNFIYNEF</sequence>
<evidence type="ECO:0000313" key="2">
    <source>
        <dbReference type="EMBL" id="RDX00612.1"/>
    </source>
</evidence>
<dbReference type="RefSeq" id="WP_115752849.1">
    <property type="nucleotide sequence ID" value="NZ_LARY01000002.1"/>
</dbReference>
<keyword evidence="1" id="KW-0812">Transmembrane</keyword>